<reference evidence="1" key="1">
    <citation type="journal article" date="2014" name="Front. Microbiol.">
        <title>High frequency of phylogenetically diverse reductive dehalogenase-homologous genes in deep subseafloor sedimentary metagenomes.</title>
        <authorList>
            <person name="Kawai M."/>
            <person name="Futagami T."/>
            <person name="Toyoda A."/>
            <person name="Takaki Y."/>
            <person name="Nishi S."/>
            <person name="Hori S."/>
            <person name="Arai W."/>
            <person name="Tsubouchi T."/>
            <person name="Morono Y."/>
            <person name="Uchiyama I."/>
            <person name="Ito T."/>
            <person name="Fujiyama A."/>
            <person name="Inagaki F."/>
            <person name="Takami H."/>
        </authorList>
    </citation>
    <scope>NUCLEOTIDE SEQUENCE</scope>
    <source>
        <strain evidence="1">Expedition CK06-06</strain>
    </source>
</reference>
<organism evidence="1">
    <name type="scientific">marine sediment metagenome</name>
    <dbReference type="NCBI Taxonomy" id="412755"/>
    <lineage>
        <taxon>unclassified sequences</taxon>
        <taxon>metagenomes</taxon>
        <taxon>ecological metagenomes</taxon>
    </lineage>
</organism>
<evidence type="ECO:0000313" key="1">
    <source>
        <dbReference type="EMBL" id="GAI27550.1"/>
    </source>
</evidence>
<gene>
    <name evidence="1" type="ORF">S06H3_37952</name>
</gene>
<protein>
    <submittedName>
        <fullName evidence="1">Uncharacterized protein</fullName>
    </submittedName>
</protein>
<dbReference type="AlphaFoldDB" id="X1NL85"/>
<accession>X1NL85</accession>
<dbReference type="EMBL" id="BARV01023100">
    <property type="protein sequence ID" value="GAI27550.1"/>
    <property type="molecule type" value="Genomic_DNA"/>
</dbReference>
<name>X1NL85_9ZZZZ</name>
<proteinExistence type="predicted"/>
<sequence length="164" mass="17205">MFSAATADLGTLEGRLTAARATALDELLAANIPTDLADLIADLVVILADVTGLAGAAMRGTDGVPTTRQFTPYTYNDTLADGASFIPPNKTIVFAAHLSIVTTAVEEFFFFYDAVANVILDAFSQNLCNGKSSISGLMYCEGTHGFRNDSGNAATLRLEGLTMA</sequence>
<comment type="caution">
    <text evidence="1">The sequence shown here is derived from an EMBL/GenBank/DDBJ whole genome shotgun (WGS) entry which is preliminary data.</text>
</comment>